<dbReference type="InterPro" id="IPR049002">
    <property type="entry name" value="Stv"/>
</dbReference>
<proteinExistence type="predicted"/>
<comment type="caution">
    <text evidence="2">The sequence shown here is derived from an EMBL/GenBank/DDBJ whole genome shotgun (WGS) entry which is preliminary data.</text>
</comment>
<evidence type="ECO:0000259" key="1">
    <source>
        <dbReference type="Pfam" id="PF21527"/>
    </source>
</evidence>
<evidence type="ECO:0000313" key="2">
    <source>
        <dbReference type="EMBL" id="OZI23690.1"/>
    </source>
</evidence>
<dbReference type="EMBL" id="NEVJ01000002">
    <property type="protein sequence ID" value="OZI23690.1"/>
    <property type="molecule type" value="Genomic_DNA"/>
</dbReference>
<sequence length="214" mass="25478">MPDVEVPPRPSEHFSRLTDVSARFQRLPDEDDRYRYDRIIYDKYILWRMRGRRSADLIISSHGSQLLGRQNIVPPATALYFYGPDNAPIFTLDIYLSFVELGIDRRPYNILHGGRFCPDFALTKYQDEFETYDDVLRCMRERQPFTDVVTIRRTTGRQRWQDRVLFSELLADLRGKNHRYSKIHCMFCRSFGDDTVDEYPALEPYVRKRHVVGR</sequence>
<dbReference type="Proteomes" id="UP000216857">
    <property type="component" value="Unassembled WGS sequence"/>
</dbReference>
<name>A0A261RGD4_9BORD</name>
<gene>
    <name evidence="2" type="ORF">CAL26_09665</name>
</gene>
<feature type="domain" description="Putative adhesin Stv" evidence="1">
    <location>
        <begin position="57"/>
        <end position="190"/>
    </location>
</feature>
<keyword evidence="3" id="KW-1185">Reference proteome</keyword>
<accession>A0A261RGD4</accession>
<evidence type="ECO:0000313" key="3">
    <source>
        <dbReference type="Proteomes" id="UP000216857"/>
    </source>
</evidence>
<dbReference type="AlphaFoldDB" id="A0A261RGD4"/>
<organism evidence="2 3">
    <name type="scientific">Bordetella genomosp. 9</name>
    <dbReference type="NCBI Taxonomy" id="1416803"/>
    <lineage>
        <taxon>Bacteria</taxon>
        <taxon>Pseudomonadati</taxon>
        <taxon>Pseudomonadota</taxon>
        <taxon>Betaproteobacteria</taxon>
        <taxon>Burkholderiales</taxon>
        <taxon>Alcaligenaceae</taxon>
        <taxon>Bordetella</taxon>
    </lineage>
</organism>
<protein>
    <recommendedName>
        <fullName evidence="1">Putative adhesin Stv domain-containing protein</fullName>
    </recommendedName>
</protein>
<reference evidence="2" key="1">
    <citation type="submission" date="2017-05" db="EMBL/GenBank/DDBJ databases">
        <title>Complete and WGS of Bordetella genogroups.</title>
        <authorList>
            <person name="Spilker T."/>
            <person name="Lipuma J."/>
        </authorList>
    </citation>
    <scope>NUCLEOTIDE SEQUENCE</scope>
    <source>
        <strain evidence="2">AU21707</strain>
    </source>
</reference>
<dbReference type="Pfam" id="PF21527">
    <property type="entry name" value="Stv"/>
    <property type="match status" value="1"/>
</dbReference>